<dbReference type="Proteomes" id="UP001608902">
    <property type="component" value="Unassembled WGS sequence"/>
</dbReference>
<dbReference type="InterPro" id="IPR003961">
    <property type="entry name" value="FN3_dom"/>
</dbReference>
<accession>A0ABD6EII2</accession>
<evidence type="ECO:0008006" key="4">
    <source>
        <dbReference type="Google" id="ProtNLM"/>
    </source>
</evidence>
<keyword evidence="1" id="KW-0472">Membrane</keyword>
<dbReference type="EMBL" id="JBGFUD010004330">
    <property type="protein sequence ID" value="MFH4979551.1"/>
    <property type="molecule type" value="Genomic_DNA"/>
</dbReference>
<feature type="transmembrane region" description="Helical" evidence="1">
    <location>
        <begin position="260"/>
        <end position="281"/>
    </location>
</feature>
<keyword evidence="3" id="KW-1185">Reference proteome</keyword>
<proteinExistence type="predicted"/>
<evidence type="ECO:0000313" key="2">
    <source>
        <dbReference type="EMBL" id="MFH4979551.1"/>
    </source>
</evidence>
<dbReference type="InterPro" id="IPR036116">
    <property type="entry name" value="FN3_sf"/>
</dbReference>
<dbReference type="SUPFAM" id="SSF49265">
    <property type="entry name" value="Fibronectin type III"/>
    <property type="match status" value="1"/>
</dbReference>
<keyword evidence="1" id="KW-0812">Transmembrane</keyword>
<protein>
    <recommendedName>
        <fullName evidence="4">Fibronectin type-III domain-containing protein</fullName>
    </recommendedName>
</protein>
<gene>
    <name evidence="2" type="ORF">AB6A40_006260</name>
</gene>
<evidence type="ECO:0000313" key="3">
    <source>
        <dbReference type="Proteomes" id="UP001608902"/>
    </source>
</evidence>
<evidence type="ECO:0000256" key="1">
    <source>
        <dbReference type="SAM" id="Phobius"/>
    </source>
</evidence>
<organism evidence="2 3">
    <name type="scientific">Gnathostoma spinigerum</name>
    <dbReference type="NCBI Taxonomy" id="75299"/>
    <lineage>
        <taxon>Eukaryota</taxon>
        <taxon>Metazoa</taxon>
        <taxon>Ecdysozoa</taxon>
        <taxon>Nematoda</taxon>
        <taxon>Chromadorea</taxon>
        <taxon>Rhabditida</taxon>
        <taxon>Spirurina</taxon>
        <taxon>Gnathostomatomorpha</taxon>
        <taxon>Gnathostomatoidea</taxon>
        <taxon>Gnathostomatidae</taxon>
        <taxon>Gnathostoma</taxon>
    </lineage>
</organism>
<keyword evidence="1" id="KW-1133">Transmembrane helix</keyword>
<sequence>MSSISSTESYQLRGAASTTVRSPWYSAELLTASVSHPLVLFAEKQAIIGKSVSVVLRWTSDYDFLPVCSLQIEYSSGHSIHRINFKMDSTSSYLISGLQFSHEYFVRITQQPNEQISDEHSTNEILLKTSSCHEIATNLTQCEPAPIEKVEWIDLFANTILLSWTYHIGDNDYDYYSHFVIAVRPLYSIVYEHCQLLRTQYHIAPKNIRSMIISIPDHLCTYEVQINVVDYENRTSAAVAIQTLAKSVSEESQTSSKTKYVFMIVTLFSVICAVWIVIRCLKKNSTFISAKSFKRSLNEFTSSQLQNTTKTLRTRQWLRRQSSVVTD</sequence>
<comment type="caution">
    <text evidence="2">The sequence shown here is derived from an EMBL/GenBank/DDBJ whole genome shotgun (WGS) entry which is preliminary data.</text>
</comment>
<name>A0ABD6EII2_9BILA</name>
<dbReference type="CDD" id="cd00063">
    <property type="entry name" value="FN3"/>
    <property type="match status" value="1"/>
</dbReference>
<reference evidence="2 3" key="1">
    <citation type="submission" date="2024-08" db="EMBL/GenBank/DDBJ databases">
        <title>Gnathostoma spinigerum genome.</title>
        <authorList>
            <person name="Gonzalez-Bertolin B."/>
            <person name="Monzon S."/>
            <person name="Zaballos A."/>
            <person name="Jimenez P."/>
            <person name="Dekumyoy P."/>
            <person name="Varona S."/>
            <person name="Cuesta I."/>
            <person name="Sumanam S."/>
            <person name="Adisakwattana P."/>
            <person name="Gasser R.B."/>
            <person name="Hernandez-Gonzalez A."/>
            <person name="Young N.D."/>
            <person name="Perteguer M.J."/>
        </authorList>
    </citation>
    <scope>NUCLEOTIDE SEQUENCE [LARGE SCALE GENOMIC DNA]</scope>
    <source>
        <strain evidence="2">AL3</strain>
        <tissue evidence="2">Liver</tissue>
    </source>
</reference>
<dbReference type="AlphaFoldDB" id="A0ABD6EII2"/>